<dbReference type="AlphaFoldDB" id="A0AAE1G2J7"/>
<accession>A0AAE1G2J7</accession>
<evidence type="ECO:0008006" key="3">
    <source>
        <dbReference type="Google" id="ProtNLM"/>
    </source>
</evidence>
<proteinExistence type="predicted"/>
<protein>
    <recommendedName>
        <fullName evidence="3">Reverse transcriptase domain-containing protein</fullName>
    </recommendedName>
</protein>
<evidence type="ECO:0000313" key="2">
    <source>
        <dbReference type="Proteomes" id="UP001286313"/>
    </source>
</evidence>
<reference evidence="1" key="1">
    <citation type="submission" date="2023-10" db="EMBL/GenBank/DDBJ databases">
        <title>Genome assemblies of two species of porcelain crab, Petrolisthes cinctipes and Petrolisthes manimaculis (Anomura: Porcellanidae).</title>
        <authorList>
            <person name="Angst P."/>
        </authorList>
    </citation>
    <scope>NUCLEOTIDE SEQUENCE</scope>
    <source>
        <strain evidence="1">PB745_01</strain>
        <tissue evidence="1">Gill</tissue>
    </source>
</reference>
<keyword evidence="2" id="KW-1185">Reference proteome</keyword>
<evidence type="ECO:0000313" key="1">
    <source>
        <dbReference type="EMBL" id="KAK3885057.1"/>
    </source>
</evidence>
<sequence length="128" mass="14314">MAGKYTPSSPTVLKIMDGLTMAEAFARVSSRDSRILAVRQELRAQERTVLDFTGKKNESKDSSVALSYRPIALTSYLCTLFEKMVNVRLVYFHEQGLFLSPSQSSFRKHRSTTDALVRLEAAACEAFA</sequence>
<dbReference type="Proteomes" id="UP001286313">
    <property type="component" value="Unassembled WGS sequence"/>
</dbReference>
<gene>
    <name evidence="1" type="ORF">Pcinc_010711</name>
</gene>
<comment type="caution">
    <text evidence="1">The sequence shown here is derived from an EMBL/GenBank/DDBJ whole genome shotgun (WGS) entry which is preliminary data.</text>
</comment>
<organism evidence="1 2">
    <name type="scientific">Petrolisthes cinctipes</name>
    <name type="common">Flat porcelain crab</name>
    <dbReference type="NCBI Taxonomy" id="88211"/>
    <lineage>
        <taxon>Eukaryota</taxon>
        <taxon>Metazoa</taxon>
        <taxon>Ecdysozoa</taxon>
        <taxon>Arthropoda</taxon>
        <taxon>Crustacea</taxon>
        <taxon>Multicrustacea</taxon>
        <taxon>Malacostraca</taxon>
        <taxon>Eumalacostraca</taxon>
        <taxon>Eucarida</taxon>
        <taxon>Decapoda</taxon>
        <taxon>Pleocyemata</taxon>
        <taxon>Anomura</taxon>
        <taxon>Galatheoidea</taxon>
        <taxon>Porcellanidae</taxon>
        <taxon>Petrolisthes</taxon>
    </lineage>
</organism>
<name>A0AAE1G2J7_PETCI</name>
<dbReference type="EMBL" id="JAWQEG010000831">
    <property type="protein sequence ID" value="KAK3885057.1"/>
    <property type="molecule type" value="Genomic_DNA"/>
</dbReference>